<dbReference type="Pfam" id="PF01565">
    <property type="entry name" value="FAD_binding_4"/>
    <property type="match status" value="1"/>
</dbReference>
<keyword evidence="4 8" id="KW-0732">Signal</keyword>
<feature type="domain" description="FAD-binding PCMH-type" evidence="9">
    <location>
        <begin position="82"/>
        <end position="256"/>
    </location>
</feature>
<evidence type="ECO:0000256" key="7">
    <source>
        <dbReference type="ARBA" id="ARBA00023180"/>
    </source>
</evidence>
<organism evidence="10 11">
    <name type="scientific">Papaver atlanticum</name>
    <dbReference type="NCBI Taxonomy" id="357466"/>
    <lineage>
        <taxon>Eukaryota</taxon>
        <taxon>Viridiplantae</taxon>
        <taxon>Streptophyta</taxon>
        <taxon>Embryophyta</taxon>
        <taxon>Tracheophyta</taxon>
        <taxon>Spermatophyta</taxon>
        <taxon>Magnoliopsida</taxon>
        <taxon>Ranunculales</taxon>
        <taxon>Papaveraceae</taxon>
        <taxon>Papaveroideae</taxon>
        <taxon>Papaver</taxon>
    </lineage>
</organism>
<evidence type="ECO:0000256" key="3">
    <source>
        <dbReference type="ARBA" id="ARBA00022630"/>
    </source>
</evidence>
<dbReference type="InterPro" id="IPR016169">
    <property type="entry name" value="FAD-bd_PCMH_sub2"/>
</dbReference>
<accession>A0AAD4TFX9</accession>
<name>A0AAD4TFX9_9MAGN</name>
<evidence type="ECO:0000256" key="5">
    <source>
        <dbReference type="ARBA" id="ARBA00022827"/>
    </source>
</evidence>
<evidence type="ECO:0000259" key="9">
    <source>
        <dbReference type="PROSITE" id="PS51387"/>
    </source>
</evidence>
<comment type="similarity">
    <text evidence="2">Belongs to the oxygen-dependent FAD-linked oxidoreductase family.</text>
</comment>
<dbReference type="Gene3D" id="3.30.465.10">
    <property type="match status" value="1"/>
</dbReference>
<dbReference type="GO" id="GO:0071949">
    <property type="term" value="F:FAD binding"/>
    <property type="evidence" value="ECO:0007669"/>
    <property type="project" value="InterPro"/>
</dbReference>
<evidence type="ECO:0000313" key="11">
    <source>
        <dbReference type="Proteomes" id="UP001202328"/>
    </source>
</evidence>
<keyword evidence="7" id="KW-0325">Glycoprotein</keyword>
<evidence type="ECO:0000256" key="4">
    <source>
        <dbReference type="ARBA" id="ARBA00022729"/>
    </source>
</evidence>
<keyword evidence="5" id="KW-0274">FAD</keyword>
<dbReference type="InterPro" id="IPR036318">
    <property type="entry name" value="FAD-bd_PCMH-like_sf"/>
</dbReference>
<dbReference type="EMBL" id="JAJJMB010001870">
    <property type="protein sequence ID" value="KAI3954782.1"/>
    <property type="molecule type" value="Genomic_DNA"/>
</dbReference>
<dbReference type="InterPro" id="IPR012951">
    <property type="entry name" value="BBE"/>
</dbReference>
<dbReference type="InterPro" id="IPR006093">
    <property type="entry name" value="Oxy_OxRdtase_FAD_BS"/>
</dbReference>
<comment type="caution">
    <text evidence="10">The sequence shown here is derived from an EMBL/GenBank/DDBJ whole genome shotgun (WGS) entry which is preliminary data.</text>
</comment>
<evidence type="ECO:0000256" key="1">
    <source>
        <dbReference type="ARBA" id="ARBA00001974"/>
    </source>
</evidence>
<dbReference type="PROSITE" id="PS00862">
    <property type="entry name" value="OX2_COVAL_FAD"/>
    <property type="match status" value="1"/>
</dbReference>
<keyword evidence="11" id="KW-1185">Reference proteome</keyword>
<evidence type="ECO:0000256" key="2">
    <source>
        <dbReference type="ARBA" id="ARBA00005466"/>
    </source>
</evidence>
<dbReference type="AlphaFoldDB" id="A0AAD4TFX9"/>
<dbReference type="InterPro" id="IPR016167">
    <property type="entry name" value="FAD-bd_PCMH_sub1"/>
</dbReference>
<gene>
    <name evidence="10" type="ORF">MKW98_002888</name>
</gene>
<feature type="chain" id="PRO_5041917390" description="FAD-binding PCMH-type domain-containing protein" evidence="8">
    <location>
        <begin position="23"/>
        <end position="538"/>
    </location>
</feature>
<dbReference type="Pfam" id="PF08031">
    <property type="entry name" value="BBE"/>
    <property type="match status" value="1"/>
</dbReference>
<keyword evidence="6" id="KW-0560">Oxidoreductase</keyword>
<proteinExistence type="inferred from homology"/>
<dbReference type="Gene3D" id="3.30.43.10">
    <property type="entry name" value="Uridine Diphospho-n-acetylenolpyruvylglucosamine Reductase, domain 2"/>
    <property type="match status" value="1"/>
</dbReference>
<dbReference type="InterPro" id="IPR006094">
    <property type="entry name" value="Oxid_FAD_bind_N"/>
</dbReference>
<sequence length="538" mass="59762">MGSARSLDLLLALLFLISSTWRITTSLSTPLVGSNAENTFLECMSSKPHPFSSQIHTPKVSSYSSLLYSYSTQHLRLLNSTNAQKPTAILTPKSEQEIKKALLCSKQNGLQIRVRSGGHDYEGLSLKSSFAFIVIDLVNFRSISVDVKTQTAWVQSGATIGELAYRIAEKSKTLGFPSGICPTMGVGGHFSGGGIGALVRKYGTAADNIIDALILDVNGRILNRRSMGENLFWAIRGGSGASFGVILAWKIKLVHIPEIVTVFSPTRTLEQGAEKLFVKWQQIADKLPEDLFIRAVIQPGNWNGQKTVQVVFNSLYLGGTGDLLKLMQKSFPDLGLTANDCTETIWIGSVLKLSFTPNIETLLNRTHPDTLPFKAKSDYVQKPIPENGLEGIWKRVVELEANTFLILEPFGGKMNAISESAIPFPHRKGNLYEIQYLVKWNQGQASEKHIDWIRNLYSYMTPYVSSNPRASYVNYRDLDLGKNELPKMSYSKAASSWGTKYFKGNFKRLAMVKKQVDPQNFFNDEQSIPPYSAPSCCY</sequence>
<comment type="cofactor">
    <cofactor evidence="1">
        <name>FAD</name>
        <dbReference type="ChEBI" id="CHEBI:57692"/>
    </cofactor>
</comment>
<dbReference type="SUPFAM" id="SSF56176">
    <property type="entry name" value="FAD-binding/transporter-associated domain-like"/>
    <property type="match status" value="1"/>
</dbReference>
<dbReference type="Gene3D" id="3.40.462.20">
    <property type="match status" value="1"/>
</dbReference>
<reference evidence="10" key="1">
    <citation type="submission" date="2022-04" db="EMBL/GenBank/DDBJ databases">
        <title>A functionally conserved STORR gene fusion in Papaver species that diverged 16.8 million years ago.</title>
        <authorList>
            <person name="Catania T."/>
        </authorList>
    </citation>
    <scope>NUCLEOTIDE SEQUENCE</scope>
    <source>
        <strain evidence="10">S-188037</strain>
    </source>
</reference>
<dbReference type="PROSITE" id="PS51387">
    <property type="entry name" value="FAD_PCMH"/>
    <property type="match status" value="1"/>
</dbReference>
<evidence type="ECO:0000256" key="6">
    <source>
        <dbReference type="ARBA" id="ARBA00023002"/>
    </source>
</evidence>
<feature type="signal peptide" evidence="8">
    <location>
        <begin position="1"/>
        <end position="22"/>
    </location>
</feature>
<dbReference type="GO" id="GO:0016491">
    <property type="term" value="F:oxidoreductase activity"/>
    <property type="evidence" value="ECO:0007669"/>
    <property type="project" value="UniProtKB-KW"/>
</dbReference>
<dbReference type="PANTHER" id="PTHR32448">
    <property type="entry name" value="OS08G0158400 PROTEIN"/>
    <property type="match status" value="1"/>
</dbReference>
<keyword evidence="3" id="KW-0285">Flavoprotein</keyword>
<dbReference type="Proteomes" id="UP001202328">
    <property type="component" value="Unassembled WGS sequence"/>
</dbReference>
<evidence type="ECO:0000313" key="10">
    <source>
        <dbReference type="EMBL" id="KAI3954782.1"/>
    </source>
</evidence>
<evidence type="ECO:0000256" key="8">
    <source>
        <dbReference type="SAM" id="SignalP"/>
    </source>
</evidence>
<protein>
    <recommendedName>
        <fullName evidence="9">FAD-binding PCMH-type domain-containing protein</fullName>
    </recommendedName>
</protein>
<dbReference type="InterPro" id="IPR016166">
    <property type="entry name" value="FAD-bd_PCMH"/>
</dbReference>